<protein>
    <submittedName>
        <fullName evidence="2">Uncharacterized protein</fullName>
    </submittedName>
</protein>
<keyword evidence="3" id="KW-1185">Reference proteome</keyword>
<reference evidence="2 3" key="1">
    <citation type="submission" date="2019-02" db="EMBL/GenBank/DDBJ databases">
        <title>Deep-cultivation of Planctomycetes and their phenomic and genomic characterization uncovers novel biology.</title>
        <authorList>
            <person name="Wiegand S."/>
            <person name="Jogler M."/>
            <person name="Boedeker C."/>
            <person name="Pinto D."/>
            <person name="Vollmers J."/>
            <person name="Rivas-Marin E."/>
            <person name="Kohn T."/>
            <person name="Peeters S.H."/>
            <person name="Heuer A."/>
            <person name="Rast P."/>
            <person name="Oberbeckmann S."/>
            <person name="Bunk B."/>
            <person name="Jeske O."/>
            <person name="Meyerdierks A."/>
            <person name="Storesund J.E."/>
            <person name="Kallscheuer N."/>
            <person name="Luecker S."/>
            <person name="Lage O.M."/>
            <person name="Pohl T."/>
            <person name="Merkel B.J."/>
            <person name="Hornburger P."/>
            <person name="Mueller R.-W."/>
            <person name="Bruemmer F."/>
            <person name="Labrenz M."/>
            <person name="Spormann A.M."/>
            <person name="Op den Camp H."/>
            <person name="Overmann J."/>
            <person name="Amann R."/>
            <person name="Jetten M.S.M."/>
            <person name="Mascher T."/>
            <person name="Medema M.H."/>
            <person name="Devos D.P."/>
            <person name="Kaster A.-K."/>
            <person name="Ovreas L."/>
            <person name="Rohde M."/>
            <person name="Galperin M.Y."/>
            <person name="Jogler C."/>
        </authorList>
    </citation>
    <scope>NUCLEOTIDE SEQUENCE [LARGE SCALE GENOMIC DNA]</scope>
    <source>
        <strain evidence="2 3">Pla175</strain>
    </source>
</reference>
<keyword evidence="1" id="KW-0472">Membrane</keyword>
<feature type="transmembrane region" description="Helical" evidence="1">
    <location>
        <begin position="42"/>
        <end position="62"/>
    </location>
</feature>
<keyword evidence="1" id="KW-0812">Transmembrane</keyword>
<name>A0A518D664_9BACT</name>
<evidence type="ECO:0000313" key="2">
    <source>
        <dbReference type="EMBL" id="QDU86961.1"/>
    </source>
</evidence>
<accession>A0A518D664</accession>
<dbReference type="OrthoDB" id="291015at2"/>
<organism evidence="2 3">
    <name type="scientific">Pirellulimonas nuda</name>
    <dbReference type="NCBI Taxonomy" id="2528009"/>
    <lineage>
        <taxon>Bacteria</taxon>
        <taxon>Pseudomonadati</taxon>
        <taxon>Planctomycetota</taxon>
        <taxon>Planctomycetia</taxon>
        <taxon>Pirellulales</taxon>
        <taxon>Lacipirellulaceae</taxon>
        <taxon>Pirellulimonas</taxon>
    </lineage>
</organism>
<dbReference type="EMBL" id="CP036291">
    <property type="protein sequence ID" value="QDU86961.1"/>
    <property type="molecule type" value="Genomic_DNA"/>
</dbReference>
<sequence>MVRCACGAQIQAPKLSQLRELPIAEAAAPAGPPSAWGFAQGALSAGILAAVALVALAGYLYWTEPPKPEPFSAEVFSKNAAEQISQAPPAMLFNIWHGRYLPLAVNGLAPMENPGVERVEQQIAQARSYEMWLLAAAAVAAAVGAAAYFASRPAQRGRTGS</sequence>
<feature type="transmembrane region" description="Helical" evidence="1">
    <location>
        <begin position="131"/>
        <end position="151"/>
    </location>
</feature>
<evidence type="ECO:0000313" key="3">
    <source>
        <dbReference type="Proteomes" id="UP000317429"/>
    </source>
</evidence>
<dbReference type="RefSeq" id="WP_145280666.1">
    <property type="nucleotide sequence ID" value="NZ_CP036291.1"/>
</dbReference>
<dbReference type="KEGG" id="pnd:Pla175_03150"/>
<keyword evidence="1" id="KW-1133">Transmembrane helix</keyword>
<gene>
    <name evidence="2" type="ORF">Pla175_03150</name>
</gene>
<proteinExistence type="predicted"/>
<evidence type="ECO:0000256" key="1">
    <source>
        <dbReference type="SAM" id="Phobius"/>
    </source>
</evidence>
<dbReference type="AlphaFoldDB" id="A0A518D664"/>
<dbReference type="Proteomes" id="UP000317429">
    <property type="component" value="Chromosome"/>
</dbReference>